<evidence type="ECO:0000313" key="1">
    <source>
        <dbReference type="EMBL" id="EGO58764.1"/>
    </source>
</evidence>
<dbReference type="HOGENOM" id="CLU_1982178_0_0_1"/>
<evidence type="ECO:0000313" key="2">
    <source>
        <dbReference type="Proteomes" id="UP000008065"/>
    </source>
</evidence>
<sequence>MVSEYITRLTESWILVGLGLGRCIHLQMAVYYRTEVAINVHLSTDLPTREVFKIDRLTSGRATSQTVDFEDLTSTTARLPACRPPRARSSLVAAYTRLYPALAYGLAQHPIPNTRLPALIEYIQLS</sequence>
<dbReference type="KEGG" id="nte:NEUTE1DRAFT108347"/>
<dbReference type="Proteomes" id="UP000008065">
    <property type="component" value="Unassembled WGS sequence"/>
</dbReference>
<proteinExistence type="predicted"/>
<organism evidence="1 2">
    <name type="scientific">Neurospora tetrasperma (strain FGSC 2508 / ATCC MYA-4615 / P0657)</name>
    <dbReference type="NCBI Taxonomy" id="510951"/>
    <lineage>
        <taxon>Eukaryota</taxon>
        <taxon>Fungi</taxon>
        <taxon>Dikarya</taxon>
        <taxon>Ascomycota</taxon>
        <taxon>Pezizomycotina</taxon>
        <taxon>Sordariomycetes</taxon>
        <taxon>Sordariomycetidae</taxon>
        <taxon>Sordariales</taxon>
        <taxon>Sordariaceae</taxon>
        <taxon>Neurospora</taxon>
    </lineage>
</organism>
<reference evidence="2" key="1">
    <citation type="journal article" date="2011" name="Genetics">
        <title>Massive changes in genome architecture accompany the transition to self-fertility in the filamentous fungus Neurospora tetrasperma.</title>
        <authorList>
            <person name="Ellison C.E."/>
            <person name="Stajich J.E."/>
            <person name="Jacobson D.J."/>
            <person name="Natvig D.O."/>
            <person name="Lapidus A."/>
            <person name="Foster B."/>
            <person name="Aerts A."/>
            <person name="Riley R."/>
            <person name="Lindquist E.A."/>
            <person name="Grigoriev I.V."/>
            <person name="Taylor J.W."/>
        </authorList>
    </citation>
    <scope>NUCLEOTIDE SEQUENCE [LARGE SCALE GENOMIC DNA]</scope>
    <source>
        <strain evidence="2">FGSC 2508 / P0657</strain>
    </source>
</reference>
<name>F8MH99_NEUT8</name>
<protein>
    <submittedName>
        <fullName evidence="1">Uncharacterized protein</fullName>
    </submittedName>
</protein>
<dbReference type="GeneID" id="20822407"/>
<keyword evidence="2" id="KW-1185">Reference proteome</keyword>
<dbReference type="EMBL" id="GL891303">
    <property type="protein sequence ID" value="EGO58764.1"/>
    <property type="molecule type" value="Genomic_DNA"/>
</dbReference>
<dbReference type="VEuPathDB" id="FungiDB:NEUTE1DRAFT_108347"/>
<dbReference type="AlphaFoldDB" id="F8MH99"/>
<gene>
    <name evidence="1" type="ORF">NEUTE1DRAFT_108347</name>
</gene>
<accession>F8MH99</accession>
<dbReference type="RefSeq" id="XP_009849082.1">
    <property type="nucleotide sequence ID" value="XM_009850780.1"/>
</dbReference>